<reference evidence="6" key="1">
    <citation type="journal article" date="2023" name="Mol. Phylogenet. Evol.">
        <title>Genome-scale phylogeny and comparative genomics of the fungal order Sordariales.</title>
        <authorList>
            <person name="Hensen N."/>
            <person name="Bonometti L."/>
            <person name="Westerberg I."/>
            <person name="Brannstrom I.O."/>
            <person name="Guillou S."/>
            <person name="Cros-Aarteil S."/>
            <person name="Calhoun S."/>
            <person name="Haridas S."/>
            <person name="Kuo A."/>
            <person name="Mondo S."/>
            <person name="Pangilinan J."/>
            <person name="Riley R."/>
            <person name="LaButti K."/>
            <person name="Andreopoulos B."/>
            <person name="Lipzen A."/>
            <person name="Chen C."/>
            <person name="Yan M."/>
            <person name="Daum C."/>
            <person name="Ng V."/>
            <person name="Clum A."/>
            <person name="Steindorff A."/>
            <person name="Ohm R.A."/>
            <person name="Martin F."/>
            <person name="Silar P."/>
            <person name="Natvig D.O."/>
            <person name="Lalanne C."/>
            <person name="Gautier V."/>
            <person name="Ament-Velasquez S.L."/>
            <person name="Kruys A."/>
            <person name="Hutchinson M.I."/>
            <person name="Powell A.J."/>
            <person name="Barry K."/>
            <person name="Miller A.N."/>
            <person name="Grigoriev I.V."/>
            <person name="Debuchy R."/>
            <person name="Gladieux P."/>
            <person name="Hiltunen Thoren M."/>
            <person name="Johannesson H."/>
        </authorList>
    </citation>
    <scope>NUCLEOTIDE SEQUENCE</scope>
    <source>
        <strain evidence="6">CBS 123565</strain>
    </source>
</reference>
<dbReference type="CDD" id="cd20612">
    <property type="entry name" value="CYP_LDS-like_C"/>
    <property type="match status" value="1"/>
</dbReference>
<dbReference type="InterPro" id="IPR010255">
    <property type="entry name" value="Haem_peroxidase_sf"/>
</dbReference>
<evidence type="ECO:0000256" key="4">
    <source>
        <dbReference type="ARBA" id="ARBA00023004"/>
    </source>
</evidence>
<dbReference type="PANTHER" id="PTHR11903:SF13">
    <property type="entry name" value="LINOLEATE 10R-LIPOXYGENASE"/>
    <property type="match status" value="1"/>
</dbReference>
<dbReference type="Gene3D" id="1.10.630.10">
    <property type="entry name" value="Cytochrome P450"/>
    <property type="match status" value="1"/>
</dbReference>
<evidence type="ECO:0000256" key="3">
    <source>
        <dbReference type="ARBA" id="ARBA00023002"/>
    </source>
</evidence>
<organism evidence="6 7">
    <name type="scientific">Trichocladium antarcticum</name>
    <dbReference type="NCBI Taxonomy" id="1450529"/>
    <lineage>
        <taxon>Eukaryota</taxon>
        <taxon>Fungi</taxon>
        <taxon>Dikarya</taxon>
        <taxon>Ascomycota</taxon>
        <taxon>Pezizomycotina</taxon>
        <taxon>Sordariomycetes</taxon>
        <taxon>Sordariomycetidae</taxon>
        <taxon>Sordariales</taxon>
        <taxon>Chaetomiaceae</taxon>
        <taxon>Trichocladium</taxon>
    </lineage>
</organism>
<dbReference type="GO" id="GO:0006631">
    <property type="term" value="P:fatty acid metabolic process"/>
    <property type="evidence" value="ECO:0007669"/>
    <property type="project" value="UniProtKB-ARBA"/>
</dbReference>
<dbReference type="PANTHER" id="PTHR11903">
    <property type="entry name" value="PROSTAGLANDIN G/H SYNTHASE"/>
    <property type="match status" value="1"/>
</dbReference>
<keyword evidence="4 5" id="KW-0408">Iron</keyword>
<dbReference type="InterPro" id="IPR037120">
    <property type="entry name" value="Haem_peroxidase_sf_animal"/>
</dbReference>
<evidence type="ECO:0000256" key="5">
    <source>
        <dbReference type="PIRSR" id="PIRSR619791-2"/>
    </source>
</evidence>
<keyword evidence="1 5" id="KW-0479">Metal-binding</keyword>
<keyword evidence="5" id="KW-0349">Heme</keyword>
<dbReference type="GO" id="GO:0020037">
    <property type="term" value="F:heme binding"/>
    <property type="evidence" value="ECO:0007669"/>
    <property type="project" value="InterPro"/>
</dbReference>
<protein>
    <submittedName>
        <fullName evidence="6">Heme peroxidase</fullName>
    </submittedName>
</protein>
<evidence type="ECO:0000256" key="2">
    <source>
        <dbReference type="ARBA" id="ARBA00022964"/>
    </source>
</evidence>
<dbReference type="GO" id="GO:0016705">
    <property type="term" value="F:oxidoreductase activity, acting on paired donors, with incorporation or reduction of molecular oxygen"/>
    <property type="evidence" value="ECO:0007669"/>
    <property type="project" value="InterPro"/>
</dbReference>
<evidence type="ECO:0000256" key="1">
    <source>
        <dbReference type="ARBA" id="ARBA00022723"/>
    </source>
</evidence>
<dbReference type="SUPFAM" id="SSF48113">
    <property type="entry name" value="Heme-dependent peroxidases"/>
    <property type="match status" value="1"/>
</dbReference>
<dbReference type="Proteomes" id="UP001304895">
    <property type="component" value="Unassembled WGS sequence"/>
</dbReference>
<sequence>MAGEKAINGTTVTTISGSGHSTLPASTGAVESLAGQAKPKPTLLKLKPTRADKQGVANALERHGQLIHPTVQPLPSQVGGGTFSENKKWGKLRDDLKALRSADFKTLQKMLVGKIKGEKIKDDHTMLMERVIQLVANLPSNSKLRVELTNTFLGELWYSLEHPPALYVGDKFQYRQADGSYNNIMFPQLGAAGTSYARSVTANVLRQGALPDPSLIYDSVMKRTEYKKHPNNVSSVLWYWASIIIHDLFWTDHRDMNKSKTSSYLDLSPLYGSNQQMQDTIRTFQDGKLKADCFADKRLLGMPPGVGVLLIMFNRVHNYVCDNLRAINEDGKFTPPSASLPAERAAAAWKKYDNDLFQTARLVTSGLYINITLLDYVRNIVNLNRVDTTWTLDPRQNTGIDVGTKEGAERGTGNVVSAEFNLCYRWHSCISERDDKWIEEFYQELFKKPGEDVTVQDLVMGFAKYDGMLPEDPIQRPFNKFKRGPDGKFNDDDLVECIASGVEDCAGSFGARNVPKSMRAVEILGIIQGRKWNVAGLNEFRKHFGLKPYESFEDINSDPGVSDALRNLYDHPDFVELYPGLVAEEHKKPMVPGVGIAPTYTISRVVLSDAVCLVRGDRHYTVDYSSRNLTNWGYNDVQYDLNVNHGCVFNRLFIRAFPNHFQYNSVYAHYPMVIPSENSKILKDLKRDHLFDFSRPTRIAPDTDIKSHDGAKRVIDGQANYNAAWHSGLAPLANQGKLKLSGNASVHDQHRRKVSQPLATGDLLSRVRAFYKKITEQLLGEKSYTLAGNRMIDVVRDVANLAPTHFASALFGLGVETKENRKGVYTPHELYAVLSTIAIAVSNDVDPVKKFPLIEAAKTVATQLSSLIERTVKSPKAKKNEPLSGYGANLIKGLSKAGLSHHDITWAHVLATATAVVPYQAKHFAEAVDFYLSPERATHLAAIHALATQPPSVETDSLLLGYALEGIRLSSSTRLHFHATAADSIAEIENPIQPGDRITINLTTISHSPITFPAPAEIDPRRPAASYAHLAALPDAAFLGREIGDAALVEMFRALFRRPNLRRAVGPQGQLKRVGGQQGAEGVVQYLREDWGATTPFPVTMKVAWDEV</sequence>
<keyword evidence="7" id="KW-1185">Reference proteome</keyword>
<dbReference type="InterPro" id="IPR034812">
    <property type="entry name" value="Ppo-like_N"/>
</dbReference>
<dbReference type="GO" id="GO:0005506">
    <property type="term" value="F:iron ion binding"/>
    <property type="evidence" value="ECO:0007669"/>
    <property type="project" value="InterPro"/>
</dbReference>
<comment type="caution">
    <text evidence="6">The sequence shown here is derived from an EMBL/GenBank/DDBJ whole genome shotgun (WGS) entry which is preliminary data.</text>
</comment>
<dbReference type="AlphaFoldDB" id="A0AAN6UE14"/>
<dbReference type="CDD" id="cd09817">
    <property type="entry name" value="linoleate_diol_synthase_like"/>
    <property type="match status" value="1"/>
</dbReference>
<name>A0AAN6UE14_9PEZI</name>
<dbReference type="PROSITE" id="PS50292">
    <property type="entry name" value="PEROXIDASE_3"/>
    <property type="match status" value="1"/>
</dbReference>
<keyword evidence="6" id="KW-0575">Peroxidase</keyword>
<gene>
    <name evidence="6" type="ORF">BT67DRAFT_160645</name>
</gene>
<keyword evidence="3" id="KW-0560">Oxidoreductase</keyword>
<evidence type="ECO:0000313" key="6">
    <source>
        <dbReference type="EMBL" id="KAK4131292.1"/>
    </source>
</evidence>
<dbReference type="GO" id="GO:0006979">
    <property type="term" value="P:response to oxidative stress"/>
    <property type="evidence" value="ECO:0007669"/>
    <property type="project" value="InterPro"/>
</dbReference>
<feature type="binding site" description="axial binding residue" evidence="5">
    <location>
        <position position="427"/>
    </location>
    <ligand>
        <name>heme b</name>
        <dbReference type="ChEBI" id="CHEBI:60344"/>
    </ligand>
    <ligandPart>
        <name>Fe</name>
        <dbReference type="ChEBI" id="CHEBI:18248"/>
    </ligandPart>
</feature>
<dbReference type="GO" id="GO:0051213">
    <property type="term" value="F:dioxygenase activity"/>
    <property type="evidence" value="ECO:0007669"/>
    <property type="project" value="UniProtKB-KW"/>
</dbReference>
<dbReference type="GO" id="GO:0004497">
    <property type="term" value="F:monooxygenase activity"/>
    <property type="evidence" value="ECO:0007669"/>
    <property type="project" value="InterPro"/>
</dbReference>
<keyword evidence="2" id="KW-0223">Dioxygenase</keyword>
<dbReference type="PRINTS" id="PR00457">
    <property type="entry name" value="ANPEROXIDASE"/>
</dbReference>
<dbReference type="InterPro" id="IPR036396">
    <property type="entry name" value="Cyt_P450_sf"/>
</dbReference>
<reference evidence="6" key="2">
    <citation type="submission" date="2023-05" db="EMBL/GenBank/DDBJ databases">
        <authorList>
            <consortium name="Lawrence Berkeley National Laboratory"/>
            <person name="Steindorff A."/>
            <person name="Hensen N."/>
            <person name="Bonometti L."/>
            <person name="Westerberg I."/>
            <person name="Brannstrom I.O."/>
            <person name="Guillou S."/>
            <person name="Cros-Aarteil S."/>
            <person name="Calhoun S."/>
            <person name="Haridas S."/>
            <person name="Kuo A."/>
            <person name="Mondo S."/>
            <person name="Pangilinan J."/>
            <person name="Riley R."/>
            <person name="Labutti K."/>
            <person name="Andreopoulos B."/>
            <person name="Lipzen A."/>
            <person name="Chen C."/>
            <person name="Yanf M."/>
            <person name="Daum C."/>
            <person name="Ng V."/>
            <person name="Clum A."/>
            <person name="Ohm R."/>
            <person name="Martin F."/>
            <person name="Silar P."/>
            <person name="Natvig D."/>
            <person name="Lalanne C."/>
            <person name="Gautier V."/>
            <person name="Ament-Velasquez S.L."/>
            <person name="Kruys A."/>
            <person name="Hutchinson M.I."/>
            <person name="Powell A.J."/>
            <person name="Barry K."/>
            <person name="Miller A.N."/>
            <person name="Grigoriev I.V."/>
            <person name="Debuchy R."/>
            <person name="Gladieux P."/>
            <person name="Thoren M.H."/>
            <person name="Johannesson H."/>
        </authorList>
    </citation>
    <scope>NUCLEOTIDE SEQUENCE</scope>
    <source>
        <strain evidence="6">CBS 123565</strain>
    </source>
</reference>
<proteinExistence type="predicted"/>
<dbReference type="Pfam" id="PF03098">
    <property type="entry name" value="An_peroxidase"/>
    <property type="match status" value="2"/>
</dbReference>
<accession>A0AAN6UE14</accession>
<dbReference type="SUPFAM" id="SSF48264">
    <property type="entry name" value="Cytochrome P450"/>
    <property type="match status" value="1"/>
</dbReference>
<dbReference type="GO" id="GO:0004601">
    <property type="term" value="F:peroxidase activity"/>
    <property type="evidence" value="ECO:0007669"/>
    <property type="project" value="UniProtKB-KW"/>
</dbReference>
<dbReference type="EMBL" id="MU853426">
    <property type="protein sequence ID" value="KAK4131292.1"/>
    <property type="molecule type" value="Genomic_DNA"/>
</dbReference>
<dbReference type="Gene3D" id="1.10.640.10">
    <property type="entry name" value="Haem peroxidase domain superfamily, animal type"/>
    <property type="match status" value="1"/>
</dbReference>
<dbReference type="InterPro" id="IPR050783">
    <property type="entry name" value="Oxylipin_biosynth_metab"/>
</dbReference>
<dbReference type="InterPro" id="IPR019791">
    <property type="entry name" value="Haem_peroxidase_animal"/>
</dbReference>
<evidence type="ECO:0000313" key="7">
    <source>
        <dbReference type="Proteomes" id="UP001304895"/>
    </source>
</evidence>